<dbReference type="PANTHER" id="PTHR32060">
    <property type="entry name" value="TAIL-SPECIFIC PROTEASE"/>
    <property type="match status" value="1"/>
</dbReference>
<dbReference type="GO" id="GO:0030288">
    <property type="term" value="C:outer membrane-bounded periplasmic space"/>
    <property type="evidence" value="ECO:0007669"/>
    <property type="project" value="TreeGrafter"/>
</dbReference>
<keyword evidence="8" id="KW-1185">Reference proteome</keyword>
<dbReference type="GO" id="GO:0008236">
    <property type="term" value="F:serine-type peptidase activity"/>
    <property type="evidence" value="ECO:0007669"/>
    <property type="project" value="UniProtKB-KW"/>
</dbReference>
<dbReference type="InterPro" id="IPR001478">
    <property type="entry name" value="PDZ"/>
</dbReference>
<dbReference type="InterPro" id="IPR040573">
    <property type="entry name" value="TSP_N"/>
</dbReference>
<dbReference type="InterPro" id="IPR036034">
    <property type="entry name" value="PDZ_sf"/>
</dbReference>
<comment type="caution">
    <text evidence="7">The sequence shown here is derived from an EMBL/GenBank/DDBJ whole genome shotgun (WGS) entry which is preliminary data.</text>
</comment>
<dbReference type="InterPro" id="IPR020992">
    <property type="entry name" value="Tail_Prtase_C"/>
</dbReference>
<accession>A0A5N1IKW9</accession>
<dbReference type="PROSITE" id="PS50106">
    <property type="entry name" value="PDZ"/>
    <property type="match status" value="1"/>
</dbReference>
<dbReference type="AlphaFoldDB" id="A0A5N1IKW9"/>
<sequence length="709" mass="79727">MLKIKSKSIFITAIFAVVMLFACYTSHSGERNKGNSPQGKNEILLRVLMQGLNTAHFQPEKLDDAFSKKVYNLYLKRLDFNKKFLLQSDIDQLQKYQNQIDEQVQNGSYEFLNASTKIFAARSKEGQDMYKEILAKPFDMEQEESTELDPEKLKFPQDKAAQKEAWRKYLKYQTLVQMAELIDMQDKALEKKDNKTVTKSTTDLEAEARKKVLKTYDDMFRRMSQISREDSVSAYINAIANSFDPHTEYFPPKDKANFDIQMTGRLEGIGATLSERDGQIKVAEIVPGSASYRQGELKAGDVIMKVAQGKEEPVSIEGMRLDNAVSLVRGKKGTEVRLTVKKPDGSIKVIPIIRDIVIIEETYAQSALINSEKPVGYIKLPGFYADFDNKGGRNSADDVRKEVEKLKQQNIQGLILDLRNNGGGSLQDAVTMAGLFIERGPVVQVETSGAQPTILEDRDPQVQFNGPLVIMVNQFSASASEILAAAVQDYKRGVIVGSASTFGKGTVQQVFNLDNVLPSEFNSLKPFGSLKLTTQKFYRVNGGATQLRGVAPDILLPDLYSFVEQGEKDQDYPLPWDEIKPARYQPWPKQPNIGKLKSNSASRVAANPNFKMVTELAQKMKKQSENTSRSLKMSTFLAENKRSKADAKRYEELEKGSTPMDIRSLKVDLDKLGADTTKQNIANNFIKNLKKDIYLTEATNIIKDQWQVK</sequence>
<keyword evidence="4 5" id="KW-0720">Serine protease</keyword>
<dbReference type="Gene3D" id="3.90.226.10">
    <property type="entry name" value="2-enoyl-CoA Hydratase, Chain A, domain 1"/>
    <property type="match status" value="1"/>
</dbReference>
<comment type="similarity">
    <text evidence="1 5">Belongs to the peptidase S41A family.</text>
</comment>
<feature type="domain" description="PDZ" evidence="6">
    <location>
        <begin position="257"/>
        <end position="329"/>
    </location>
</feature>
<dbReference type="RefSeq" id="WP_150904836.1">
    <property type="nucleotide sequence ID" value="NZ_VTWT01000009.1"/>
</dbReference>
<dbReference type="NCBIfam" id="TIGR00225">
    <property type="entry name" value="prc"/>
    <property type="match status" value="1"/>
</dbReference>
<dbReference type="GO" id="GO:0006508">
    <property type="term" value="P:proteolysis"/>
    <property type="evidence" value="ECO:0007669"/>
    <property type="project" value="UniProtKB-KW"/>
</dbReference>
<evidence type="ECO:0000259" key="6">
    <source>
        <dbReference type="PROSITE" id="PS50106"/>
    </source>
</evidence>
<dbReference type="Pfam" id="PF03572">
    <property type="entry name" value="Peptidase_S41"/>
    <property type="match status" value="1"/>
</dbReference>
<keyword evidence="2 5" id="KW-0645">Protease</keyword>
<evidence type="ECO:0000313" key="8">
    <source>
        <dbReference type="Proteomes" id="UP000326570"/>
    </source>
</evidence>
<dbReference type="GO" id="GO:0004175">
    <property type="term" value="F:endopeptidase activity"/>
    <property type="evidence" value="ECO:0007669"/>
    <property type="project" value="TreeGrafter"/>
</dbReference>
<dbReference type="SMART" id="SM00245">
    <property type="entry name" value="TSPc"/>
    <property type="match status" value="1"/>
</dbReference>
<evidence type="ECO:0000313" key="7">
    <source>
        <dbReference type="EMBL" id="KAA9327332.1"/>
    </source>
</evidence>
<dbReference type="Gene3D" id="2.30.42.10">
    <property type="match status" value="1"/>
</dbReference>
<dbReference type="EMBL" id="VTWT01000009">
    <property type="protein sequence ID" value="KAA9327332.1"/>
    <property type="molecule type" value="Genomic_DNA"/>
</dbReference>
<reference evidence="7 8" key="1">
    <citation type="submission" date="2019-09" db="EMBL/GenBank/DDBJ databases">
        <title>Genome sequence of Adhaeribacter sp. M2.</title>
        <authorList>
            <person name="Srinivasan S."/>
        </authorList>
    </citation>
    <scope>NUCLEOTIDE SEQUENCE [LARGE SCALE GENOMIC DNA]</scope>
    <source>
        <strain evidence="7 8">M2</strain>
    </source>
</reference>
<organism evidence="7 8">
    <name type="scientific">Adhaeribacter soli</name>
    <dbReference type="NCBI Taxonomy" id="2607655"/>
    <lineage>
        <taxon>Bacteria</taxon>
        <taxon>Pseudomonadati</taxon>
        <taxon>Bacteroidota</taxon>
        <taxon>Cytophagia</taxon>
        <taxon>Cytophagales</taxon>
        <taxon>Hymenobacteraceae</taxon>
        <taxon>Adhaeribacter</taxon>
    </lineage>
</organism>
<evidence type="ECO:0000256" key="3">
    <source>
        <dbReference type="ARBA" id="ARBA00022801"/>
    </source>
</evidence>
<dbReference type="CDD" id="cd07560">
    <property type="entry name" value="Peptidase_S41_CPP"/>
    <property type="match status" value="1"/>
</dbReference>
<keyword evidence="3 5" id="KW-0378">Hydrolase</keyword>
<evidence type="ECO:0000256" key="2">
    <source>
        <dbReference type="ARBA" id="ARBA00022670"/>
    </source>
</evidence>
<dbReference type="GO" id="GO:0007165">
    <property type="term" value="P:signal transduction"/>
    <property type="evidence" value="ECO:0007669"/>
    <property type="project" value="TreeGrafter"/>
</dbReference>
<dbReference type="SMART" id="SM00228">
    <property type="entry name" value="PDZ"/>
    <property type="match status" value="1"/>
</dbReference>
<dbReference type="CDD" id="cd06782">
    <property type="entry name" value="cpPDZ_CPP-like"/>
    <property type="match status" value="1"/>
</dbReference>
<gene>
    <name evidence="7" type="ORF">F0P94_15555</name>
</gene>
<evidence type="ECO:0000256" key="5">
    <source>
        <dbReference type="RuleBase" id="RU004404"/>
    </source>
</evidence>
<dbReference type="SUPFAM" id="SSF50156">
    <property type="entry name" value="PDZ domain-like"/>
    <property type="match status" value="1"/>
</dbReference>
<dbReference type="SUPFAM" id="SSF52096">
    <property type="entry name" value="ClpP/crotonase"/>
    <property type="match status" value="1"/>
</dbReference>
<proteinExistence type="inferred from homology"/>
<dbReference type="Pfam" id="PF11818">
    <property type="entry name" value="DUF3340"/>
    <property type="match status" value="1"/>
</dbReference>
<dbReference type="PROSITE" id="PS51257">
    <property type="entry name" value="PROKAR_LIPOPROTEIN"/>
    <property type="match status" value="1"/>
</dbReference>
<dbReference type="InterPro" id="IPR004447">
    <property type="entry name" value="Peptidase_S41A"/>
</dbReference>
<evidence type="ECO:0000256" key="4">
    <source>
        <dbReference type="ARBA" id="ARBA00022825"/>
    </source>
</evidence>
<dbReference type="Proteomes" id="UP000326570">
    <property type="component" value="Unassembled WGS sequence"/>
</dbReference>
<evidence type="ECO:0000256" key="1">
    <source>
        <dbReference type="ARBA" id="ARBA00009179"/>
    </source>
</evidence>
<dbReference type="PANTHER" id="PTHR32060:SF22">
    <property type="entry name" value="CARBOXYL-TERMINAL-PROCESSING PEPTIDASE 3, CHLOROPLASTIC"/>
    <property type="match status" value="1"/>
</dbReference>
<protein>
    <submittedName>
        <fullName evidence="7">Tail-specific protease</fullName>
    </submittedName>
</protein>
<dbReference type="InterPro" id="IPR029045">
    <property type="entry name" value="ClpP/crotonase-like_dom_sf"/>
</dbReference>
<dbReference type="InterPro" id="IPR005151">
    <property type="entry name" value="Tail-specific_protease"/>
</dbReference>
<dbReference type="Pfam" id="PF00595">
    <property type="entry name" value="PDZ"/>
    <property type="match status" value="1"/>
</dbReference>
<dbReference type="Pfam" id="PF17804">
    <property type="entry name" value="TSP_NTD"/>
    <property type="match status" value="1"/>
</dbReference>
<name>A0A5N1IKW9_9BACT</name>